<dbReference type="Pfam" id="PF10948">
    <property type="entry name" value="DUF2635"/>
    <property type="match status" value="1"/>
</dbReference>
<reference evidence="1" key="1">
    <citation type="submission" date="2021-06" db="EMBL/GenBank/DDBJ databases">
        <title>A collection of bacterial strains from the Burkholderia cepacia Research Laboratory and Repository.</title>
        <authorList>
            <person name="Lipuma J."/>
            <person name="Spilker T."/>
        </authorList>
    </citation>
    <scope>NUCLEOTIDE SEQUENCE</scope>
    <source>
        <strain evidence="1">AU37435</strain>
    </source>
</reference>
<evidence type="ECO:0000313" key="1">
    <source>
        <dbReference type="EMBL" id="MBU9359558.1"/>
    </source>
</evidence>
<comment type="caution">
    <text evidence="1">The sequence shown here is derived from an EMBL/GenBank/DDBJ whole genome shotgun (WGS) entry which is preliminary data.</text>
</comment>
<organism evidence="1 2">
    <name type="scientific">Burkholderia multivorans</name>
    <dbReference type="NCBI Taxonomy" id="87883"/>
    <lineage>
        <taxon>Bacteria</taxon>
        <taxon>Pseudomonadati</taxon>
        <taxon>Pseudomonadota</taxon>
        <taxon>Betaproteobacteria</taxon>
        <taxon>Burkholderiales</taxon>
        <taxon>Burkholderiaceae</taxon>
        <taxon>Burkholderia</taxon>
        <taxon>Burkholderia cepacia complex</taxon>
    </lineage>
</organism>
<protein>
    <submittedName>
        <fullName evidence="1">DUF2635 domain-containing protein</fullName>
    </submittedName>
</protein>
<dbReference type="RefSeq" id="WP_217084783.1">
    <property type="nucleotide sequence ID" value="NZ_JAHPMX010000017.1"/>
</dbReference>
<dbReference type="Proteomes" id="UP001196915">
    <property type="component" value="Unassembled WGS sequence"/>
</dbReference>
<gene>
    <name evidence="1" type="ORF">KTE52_24770</name>
</gene>
<proteinExistence type="predicted"/>
<accession>A0AAP2HND8</accession>
<evidence type="ECO:0000313" key="2">
    <source>
        <dbReference type="Proteomes" id="UP001196915"/>
    </source>
</evidence>
<dbReference type="InterPro" id="IPR024400">
    <property type="entry name" value="DUF2635"/>
</dbReference>
<name>A0AAP2HND8_9BURK</name>
<dbReference type="AlphaFoldDB" id="A0AAP2HND8"/>
<sequence>MIVKPAPGLKVRHPVTKQFLPPEGIEVPDGDIFWTRAAADGDVVIEAPSPAQKRGGDKQ</sequence>
<dbReference type="EMBL" id="JAHPMX010000017">
    <property type="protein sequence ID" value="MBU9359558.1"/>
    <property type="molecule type" value="Genomic_DNA"/>
</dbReference>